<gene>
    <name evidence="7" type="ORF">KPL37_07850</name>
</gene>
<feature type="transmembrane region" description="Helical" evidence="6">
    <location>
        <begin position="141"/>
        <end position="161"/>
    </location>
</feature>
<protein>
    <submittedName>
        <fullName evidence="7">FTR1 family protein</fullName>
    </submittedName>
</protein>
<feature type="transmembrane region" description="Helical" evidence="6">
    <location>
        <begin position="168"/>
        <end position="189"/>
    </location>
</feature>
<feature type="transmembrane region" description="Helical" evidence="6">
    <location>
        <begin position="38"/>
        <end position="58"/>
    </location>
</feature>
<feature type="transmembrane region" description="Helical" evidence="6">
    <location>
        <begin position="204"/>
        <end position="221"/>
    </location>
</feature>
<reference evidence="7 8" key="1">
    <citation type="submission" date="2021-06" db="EMBL/GenBank/DDBJ databases">
        <title>Clostridia strains as spoilage organisms.</title>
        <authorList>
            <person name="Wambui J."/>
            <person name="Stephan R."/>
            <person name="Stevens M.J.A."/>
        </authorList>
    </citation>
    <scope>NUCLEOTIDE SEQUENCE [LARGE SCALE GENOMIC DNA]</scope>
    <source>
        <strain evidence="7 8">DSM 14204</strain>
    </source>
</reference>
<comment type="similarity">
    <text evidence="2">Belongs to the oxidase-dependent Fe transporter (OFeT) (TC 9.A.10.1) family.</text>
</comment>
<accession>A0ABS6BRV4</accession>
<dbReference type="Proteomes" id="UP000776252">
    <property type="component" value="Unassembled WGS sequence"/>
</dbReference>
<dbReference type="PANTHER" id="PTHR31632">
    <property type="entry name" value="IRON TRANSPORTER FTH1"/>
    <property type="match status" value="1"/>
</dbReference>
<keyword evidence="8" id="KW-1185">Reference proteome</keyword>
<organism evidence="7 8">
    <name type="scientific">Clostridium frigoris</name>
    <dbReference type="NCBI Taxonomy" id="205327"/>
    <lineage>
        <taxon>Bacteria</taxon>
        <taxon>Bacillati</taxon>
        <taxon>Bacillota</taxon>
        <taxon>Clostridia</taxon>
        <taxon>Eubacteriales</taxon>
        <taxon>Clostridiaceae</taxon>
        <taxon>Clostridium</taxon>
    </lineage>
</organism>
<comment type="caution">
    <text evidence="7">The sequence shown here is derived from an EMBL/GenBank/DDBJ whole genome shotgun (WGS) entry which is preliminary data.</text>
</comment>
<comment type="subcellular location">
    <subcellularLocation>
        <location evidence="1">Membrane</location>
        <topology evidence="1">Multi-pass membrane protein</topology>
    </subcellularLocation>
</comment>
<keyword evidence="4 6" id="KW-1133">Transmembrane helix</keyword>
<name>A0ABS6BRV4_9CLOT</name>
<feature type="transmembrane region" description="Helical" evidence="6">
    <location>
        <begin position="70"/>
        <end position="90"/>
    </location>
</feature>
<evidence type="ECO:0000256" key="5">
    <source>
        <dbReference type="ARBA" id="ARBA00023136"/>
    </source>
</evidence>
<dbReference type="Pfam" id="PF03239">
    <property type="entry name" value="FTR1"/>
    <property type="match status" value="1"/>
</dbReference>
<evidence type="ECO:0000256" key="4">
    <source>
        <dbReference type="ARBA" id="ARBA00022989"/>
    </source>
</evidence>
<evidence type="ECO:0000256" key="6">
    <source>
        <dbReference type="SAM" id="Phobius"/>
    </source>
</evidence>
<feature type="transmembrane region" description="Helical" evidence="6">
    <location>
        <begin position="6"/>
        <end position="26"/>
    </location>
</feature>
<dbReference type="PANTHER" id="PTHR31632:SF2">
    <property type="entry name" value="PLASMA MEMBRANE IRON PERMEASE"/>
    <property type="match status" value="1"/>
</dbReference>
<dbReference type="EMBL" id="JAHLDV010000012">
    <property type="protein sequence ID" value="MBU3159661.1"/>
    <property type="molecule type" value="Genomic_DNA"/>
</dbReference>
<proteinExistence type="inferred from homology"/>
<keyword evidence="5 6" id="KW-0472">Membrane</keyword>
<dbReference type="RefSeq" id="WP_216147579.1">
    <property type="nucleotide sequence ID" value="NZ_JAHLDV010000012.1"/>
</dbReference>
<feature type="transmembrane region" description="Helical" evidence="6">
    <location>
        <begin position="111"/>
        <end position="135"/>
    </location>
</feature>
<evidence type="ECO:0000256" key="3">
    <source>
        <dbReference type="ARBA" id="ARBA00022692"/>
    </source>
</evidence>
<evidence type="ECO:0000256" key="1">
    <source>
        <dbReference type="ARBA" id="ARBA00004141"/>
    </source>
</evidence>
<keyword evidence="3 6" id="KW-0812">Transmembrane</keyword>
<evidence type="ECO:0000256" key="2">
    <source>
        <dbReference type="ARBA" id="ARBA00008333"/>
    </source>
</evidence>
<sequence length="235" mass="25437">MLAPFIICLREGIEIFLVIIPLVVYFNKNKLYGMTKSAVLGSALGTLIATIVGSIIFSQVALLNGPAGELFDGLLGIILAALVLYSVVLLRKNKSFNTTANQQFISLSKKGVFILAAITFFRELLEVTLFILTSAGAGDPVLLIGSSVLGLASAALIVYVVARGFSMINISVVFYMLNIFLIGLGAYYFGDGLDVLFGKYVPESFKLGVLLYALPSYYLMLKNDLKKYLTSGMIK</sequence>
<evidence type="ECO:0000313" key="7">
    <source>
        <dbReference type="EMBL" id="MBU3159661.1"/>
    </source>
</evidence>
<dbReference type="InterPro" id="IPR004923">
    <property type="entry name" value="FTR1/Fip1/EfeU"/>
</dbReference>
<evidence type="ECO:0000313" key="8">
    <source>
        <dbReference type="Proteomes" id="UP000776252"/>
    </source>
</evidence>